<accession>A0ABW3ZS57</accession>
<dbReference type="RefSeq" id="WP_382398578.1">
    <property type="nucleotide sequence ID" value="NZ_JBHTNH010000008.1"/>
</dbReference>
<organism evidence="1 2">
    <name type="scientific">Lentibacillus salinarum</name>
    <dbReference type="NCBI Taxonomy" id="446820"/>
    <lineage>
        <taxon>Bacteria</taxon>
        <taxon>Bacillati</taxon>
        <taxon>Bacillota</taxon>
        <taxon>Bacilli</taxon>
        <taxon>Bacillales</taxon>
        <taxon>Bacillaceae</taxon>
        <taxon>Lentibacillus</taxon>
    </lineage>
</organism>
<comment type="caution">
    <text evidence="1">The sequence shown here is derived from an EMBL/GenBank/DDBJ whole genome shotgun (WGS) entry which is preliminary data.</text>
</comment>
<keyword evidence="2" id="KW-1185">Reference proteome</keyword>
<sequence length="96" mass="11059">MDFTLLALGIAAAGYFIGDGLKNFKNPRAIDSMESIFGNDDHELIKHSDVHYFMGVSKKDAEMLLRDYPDVPHIKLNGEVYYPRKKLREWLERLGD</sequence>
<gene>
    <name evidence="1" type="ORF">ACFQ4A_05975</name>
</gene>
<proteinExistence type="predicted"/>
<evidence type="ECO:0000313" key="2">
    <source>
        <dbReference type="Proteomes" id="UP001597178"/>
    </source>
</evidence>
<protein>
    <submittedName>
        <fullName evidence="1">DNA-binding protein</fullName>
    </submittedName>
</protein>
<dbReference type="Proteomes" id="UP001597178">
    <property type="component" value="Unassembled WGS sequence"/>
</dbReference>
<dbReference type="EMBL" id="JBHTNH010000008">
    <property type="protein sequence ID" value="MFD1361216.1"/>
    <property type="molecule type" value="Genomic_DNA"/>
</dbReference>
<dbReference type="GO" id="GO:0003677">
    <property type="term" value="F:DNA binding"/>
    <property type="evidence" value="ECO:0007669"/>
    <property type="project" value="UniProtKB-KW"/>
</dbReference>
<evidence type="ECO:0000313" key="1">
    <source>
        <dbReference type="EMBL" id="MFD1361216.1"/>
    </source>
</evidence>
<name>A0ABW3ZS57_9BACI</name>
<reference evidence="2" key="1">
    <citation type="journal article" date="2019" name="Int. J. Syst. Evol. Microbiol.">
        <title>The Global Catalogue of Microorganisms (GCM) 10K type strain sequencing project: providing services to taxonomists for standard genome sequencing and annotation.</title>
        <authorList>
            <consortium name="The Broad Institute Genomics Platform"/>
            <consortium name="The Broad Institute Genome Sequencing Center for Infectious Disease"/>
            <person name="Wu L."/>
            <person name="Ma J."/>
        </authorList>
    </citation>
    <scope>NUCLEOTIDE SEQUENCE [LARGE SCALE GENOMIC DNA]</scope>
    <source>
        <strain evidence="2">CCUG 54822</strain>
    </source>
</reference>
<keyword evidence="1" id="KW-0238">DNA-binding</keyword>